<name>A0A1Y2ERG2_9BASI</name>
<dbReference type="Gene3D" id="3.40.50.720">
    <property type="entry name" value="NAD(P)-binding Rossmann-like Domain"/>
    <property type="match status" value="1"/>
</dbReference>
<keyword evidence="5" id="KW-1185">Reference proteome</keyword>
<evidence type="ECO:0000313" key="5">
    <source>
        <dbReference type="Proteomes" id="UP000193467"/>
    </source>
</evidence>
<organism evidence="4 5">
    <name type="scientific">Leucosporidium creatinivorum</name>
    <dbReference type="NCBI Taxonomy" id="106004"/>
    <lineage>
        <taxon>Eukaryota</taxon>
        <taxon>Fungi</taxon>
        <taxon>Dikarya</taxon>
        <taxon>Basidiomycota</taxon>
        <taxon>Pucciniomycotina</taxon>
        <taxon>Microbotryomycetes</taxon>
        <taxon>Leucosporidiales</taxon>
        <taxon>Leucosporidium</taxon>
    </lineage>
</organism>
<comment type="caution">
    <text evidence="4">The sequence shown here is derived from an EMBL/GenBank/DDBJ whole genome shotgun (WGS) entry which is preliminary data.</text>
</comment>
<dbReference type="STRING" id="106004.A0A1Y2ERG2"/>
<dbReference type="GO" id="GO:0016616">
    <property type="term" value="F:oxidoreductase activity, acting on the CH-OH group of donors, NAD or NADP as acceptor"/>
    <property type="evidence" value="ECO:0007669"/>
    <property type="project" value="TreeGrafter"/>
</dbReference>
<dbReference type="InterPro" id="IPR001509">
    <property type="entry name" value="Epimerase_deHydtase"/>
</dbReference>
<dbReference type="Proteomes" id="UP000193467">
    <property type="component" value="Unassembled WGS sequence"/>
</dbReference>
<comment type="similarity">
    <text evidence="2">Belongs to the NAD(P)-dependent epimerase/dehydratase family. Dihydroflavonol-4-reductase subfamily.</text>
</comment>
<dbReference type="PANTHER" id="PTHR10366">
    <property type="entry name" value="NAD DEPENDENT EPIMERASE/DEHYDRATASE"/>
    <property type="match status" value="1"/>
</dbReference>
<dbReference type="InterPro" id="IPR036291">
    <property type="entry name" value="NAD(P)-bd_dom_sf"/>
</dbReference>
<evidence type="ECO:0000256" key="2">
    <source>
        <dbReference type="ARBA" id="ARBA00023445"/>
    </source>
</evidence>
<sequence>MATKTVLVTGASGFLASYVIESFLENGWAVRGTVRSKAKAQHLLDRYPDGSKLTLVEDIVTGEGLAEALEGCDAVAHTASPYALTVVDPMKDFITPAVEGTLSVLRAAKAAGIKRVVVTSSFAAVTNLEKGGPWRDYTYTAADWNPTTLEQAVEAGRPGPFVYSASKTLAEHAAQDYGAENDLEVRIHGTTEVNTSSNAIYTLINGATNGEVPWNRLPLFVAVEDVALAHVRALEVDGAKVKGQRFLLCGGGFTWEDAIKHLQKVRPELASRLPKLPEVEKDFGPMATMDCTPAREILGLPEFKTWPEVLERTIDSLVEVEKSWSK</sequence>
<dbReference type="PANTHER" id="PTHR10366:SF564">
    <property type="entry name" value="STEROL-4-ALPHA-CARBOXYLATE 3-DEHYDROGENASE, DECARBOXYLATING"/>
    <property type="match status" value="1"/>
</dbReference>
<dbReference type="OrthoDB" id="2735536at2759"/>
<protein>
    <recommendedName>
        <fullName evidence="3">NAD-dependent epimerase/dehydratase domain-containing protein</fullName>
    </recommendedName>
</protein>
<reference evidence="4 5" key="1">
    <citation type="submission" date="2016-07" db="EMBL/GenBank/DDBJ databases">
        <title>Pervasive Adenine N6-methylation of Active Genes in Fungi.</title>
        <authorList>
            <consortium name="DOE Joint Genome Institute"/>
            <person name="Mondo S.J."/>
            <person name="Dannebaum R.O."/>
            <person name="Kuo R.C."/>
            <person name="Labutti K."/>
            <person name="Haridas S."/>
            <person name="Kuo A."/>
            <person name="Salamov A."/>
            <person name="Ahrendt S.R."/>
            <person name="Lipzen A."/>
            <person name="Sullivan W."/>
            <person name="Andreopoulos W.B."/>
            <person name="Clum A."/>
            <person name="Lindquist E."/>
            <person name="Daum C."/>
            <person name="Ramamoorthy G.K."/>
            <person name="Gryganskyi A."/>
            <person name="Culley D."/>
            <person name="Magnuson J.K."/>
            <person name="James T.Y."/>
            <person name="O'Malley M.A."/>
            <person name="Stajich J.E."/>
            <person name="Spatafora J.W."/>
            <person name="Visel A."/>
            <person name="Grigoriev I.V."/>
        </authorList>
    </citation>
    <scope>NUCLEOTIDE SEQUENCE [LARGE SCALE GENOMIC DNA]</scope>
    <source>
        <strain evidence="4 5">62-1032</strain>
    </source>
</reference>
<gene>
    <name evidence="4" type="ORF">BCR35DRAFT_333689</name>
</gene>
<keyword evidence="1" id="KW-0560">Oxidoreductase</keyword>
<dbReference type="Pfam" id="PF01370">
    <property type="entry name" value="Epimerase"/>
    <property type="match status" value="1"/>
</dbReference>
<dbReference type="EMBL" id="MCGR01000046">
    <property type="protein sequence ID" value="ORY73425.1"/>
    <property type="molecule type" value="Genomic_DNA"/>
</dbReference>
<evidence type="ECO:0000259" key="3">
    <source>
        <dbReference type="Pfam" id="PF01370"/>
    </source>
</evidence>
<evidence type="ECO:0000313" key="4">
    <source>
        <dbReference type="EMBL" id="ORY73425.1"/>
    </source>
</evidence>
<dbReference type="SUPFAM" id="SSF51735">
    <property type="entry name" value="NAD(P)-binding Rossmann-fold domains"/>
    <property type="match status" value="1"/>
</dbReference>
<dbReference type="InParanoid" id="A0A1Y2ERG2"/>
<dbReference type="InterPro" id="IPR050425">
    <property type="entry name" value="NAD(P)_dehydrat-like"/>
</dbReference>
<accession>A0A1Y2ERG2</accession>
<dbReference type="AlphaFoldDB" id="A0A1Y2ERG2"/>
<evidence type="ECO:0000256" key="1">
    <source>
        <dbReference type="ARBA" id="ARBA00023002"/>
    </source>
</evidence>
<proteinExistence type="inferred from homology"/>
<feature type="domain" description="NAD-dependent epimerase/dehydratase" evidence="3">
    <location>
        <begin position="6"/>
        <end position="246"/>
    </location>
</feature>